<proteinExistence type="inferred from homology"/>
<evidence type="ECO:0000256" key="1">
    <source>
        <dbReference type="ARBA" id="ARBA00004127"/>
    </source>
</evidence>
<comment type="subcellular location">
    <subcellularLocation>
        <location evidence="1">Endomembrane system</location>
        <topology evidence="1">Multi-pass membrane protein</topology>
    </subcellularLocation>
</comment>
<keyword evidence="12" id="KW-1185">Reference proteome</keyword>
<gene>
    <name evidence="13" type="primary">LOC109487490</name>
</gene>
<feature type="region of interest" description="Disordered" evidence="8">
    <location>
        <begin position="170"/>
        <end position="200"/>
    </location>
</feature>
<keyword evidence="3" id="KW-0813">Transport</keyword>
<dbReference type="GO" id="GO:0005886">
    <property type="term" value="C:plasma membrane"/>
    <property type="evidence" value="ECO:0007669"/>
    <property type="project" value="TreeGrafter"/>
</dbReference>
<evidence type="ECO:0000313" key="13">
    <source>
        <dbReference type="RefSeq" id="XP_019647036.1"/>
    </source>
</evidence>
<dbReference type="GO" id="GO:0097638">
    <property type="term" value="P:L-arginine import across plasma membrane"/>
    <property type="evidence" value="ECO:0007669"/>
    <property type="project" value="TreeGrafter"/>
</dbReference>
<dbReference type="Proteomes" id="UP000515135">
    <property type="component" value="Unplaced"/>
</dbReference>
<feature type="transmembrane region" description="Helical" evidence="9">
    <location>
        <begin position="66"/>
        <end position="90"/>
    </location>
</feature>
<evidence type="ECO:0000259" key="11">
    <source>
        <dbReference type="Pfam" id="PF13906"/>
    </source>
</evidence>
<dbReference type="OrthoDB" id="3900342at2759"/>
<dbReference type="GeneID" id="109487490"/>
<accession>A0A6P5AY50</accession>
<dbReference type="AlphaFoldDB" id="A0A6P5AY50"/>
<dbReference type="GO" id="GO:0000064">
    <property type="term" value="F:L-ornithine transmembrane transporter activity"/>
    <property type="evidence" value="ECO:0007669"/>
    <property type="project" value="TreeGrafter"/>
</dbReference>
<dbReference type="GO" id="GO:0015189">
    <property type="term" value="F:L-lysine transmembrane transporter activity"/>
    <property type="evidence" value="ECO:0007669"/>
    <property type="project" value="TreeGrafter"/>
</dbReference>
<dbReference type="GO" id="GO:0012505">
    <property type="term" value="C:endomembrane system"/>
    <property type="evidence" value="ECO:0007669"/>
    <property type="project" value="UniProtKB-SubCell"/>
</dbReference>
<feature type="transmembrane region" description="Helical" evidence="9">
    <location>
        <begin position="127"/>
        <end position="148"/>
    </location>
</feature>
<sequence length="200" mass="22343">MSGVVIVCITALLVYAEKALFTEVTWWSVLLGGTCDNDDYVPPRRVVIVCITALLVYAEVALFTEVTWWSVLMVCLCAAVILGILNIIWVQPQSTLGLKFKVPALPLLPVTSMFVNIYLMMKLSAPTWIRFAVWMAVGFVIYFGYGMWHSSEHLRKQESLSLTRQQARHTRQQAHSSSSSETKKLQASNGVYGAVQTHGD</sequence>
<feature type="compositionally biased region" description="Polar residues" evidence="8">
    <location>
        <begin position="176"/>
        <end position="189"/>
    </location>
</feature>
<evidence type="ECO:0000256" key="4">
    <source>
        <dbReference type="ARBA" id="ARBA00022692"/>
    </source>
</evidence>
<evidence type="ECO:0000256" key="7">
    <source>
        <dbReference type="ARBA" id="ARBA00023180"/>
    </source>
</evidence>
<keyword evidence="5 9" id="KW-1133">Transmembrane helix</keyword>
<evidence type="ECO:0000256" key="6">
    <source>
        <dbReference type="ARBA" id="ARBA00023136"/>
    </source>
</evidence>
<evidence type="ECO:0000256" key="5">
    <source>
        <dbReference type="ARBA" id="ARBA00022989"/>
    </source>
</evidence>
<evidence type="ECO:0000256" key="2">
    <source>
        <dbReference type="ARBA" id="ARBA00008572"/>
    </source>
</evidence>
<dbReference type="PANTHER" id="PTHR43243:SF105">
    <property type="entry name" value="CATIONIC AMINO ACID TRANSPORTER C-TERMINAL DOMAIN-CONTAINING PROTEIN"/>
    <property type="match status" value="1"/>
</dbReference>
<evidence type="ECO:0000256" key="8">
    <source>
        <dbReference type="SAM" id="MobiDB-lite"/>
    </source>
</evidence>
<comment type="similarity">
    <text evidence="2">Belongs to the amino acid-polyamine-organocation (APC) superfamily. Cationic amino acid transporter (CAT) (TC 2.A.3.3) family.</text>
</comment>
<organism evidence="12 13">
    <name type="scientific">Branchiostoma belcheri</name>
    <name type="common">Amphioxus</name>
    <dbReference type="NCBI Taxonomy" id="7741"/>
    <lineage>
        <taxon>Eukaryota</taxon>
        <taxon>Metazoa</taxon>
        <taxon>Chordata</taxon>
        <taxon>Cephalochordata</taxon>
        <taxon>Leptocardii</taxon>
        <taxon>Amphioxiformes</taxon>
        <taxon>Branchiostomatidae</taxon>
        <taxon>Branchiostoma</taxon>
    </lineage>
</organism>
<dbReference type="FunFam" id="1.20.1740.10:FF:000024">
    <property type="entry name" value="High affinity cationic amino acid transporter 1"/>
    <property type="match status" value="1"/>
</dbReference>
<dbReference type="GO" id="GO:0061459">
    <property type="term" value="F:L-arginine transmembrane transporter activity"/>
    <property type="evidence" value="ECO:0007669"/>
    <property type="project" value="TreeGrafter"/>
</dbReference>
<keyword evidence="4 9" id="KW-0812">Transmembrane</keyword>
<dbReference type="Gene3D" id="1.20.1740.10">
    <property type="entry name" value="Amino acid/polyamine transporter I"/>
    <property type="match status" value="1"/>
</dbReference>
<evidence type="ECO:0000313" key="12">
    <source>
        <dbReference type="Proteomes" id="UP000515135"/>
    </source>
</evidence>
<feature type="chain" id="PRO_5027612427" evidence="10">
    <location>
        <begin position="17"/>
        <end position="200"/>
    </location>
</feature>
<feature type="transmembrane region" description="Helical" evidence="9">
    <location>
        <begin position="102"/>
        <end position="121"/>
    </location>
</feature>
<reference evidence="13" key="1">
    <citation type="submission" date="2025-08" db="UniProtKB">
        <authorList>
            <consortium name="RefSeq"/>
        </authorList>
    </citation>
    <scope>IDENTIFICATION</scope>
    <source>
        <tissue evidence="13">Gonad</tissue>
    </source>
</reference>
<feature type="domain" description="Cationic amino acid transporter C-terminal" evidence="11">
    <location>
        <begin position="100"/>
        <end position="150"/>
    </location>
</feature>
<evidence type="ECO:0000256" key="9">
    <source>
        <dbReference type="SAM" id="Phobius"/>
    </source>
</evidence>
<dbReference type="KEGG" id="bbel:109487490"/>
<keyword evidence="7" id="KW-0325">Glycoprotein</keyword>
<evidence type="ECO:0000256" key="10">
    <source>
        <dbReference type="SAM" id="SignalP"/>
    </source>
</evidence>
<protein>
    <submittedName>
        <fullName evidence="13">Cationic amino acid transporter 3-like</fullName>
    </submittedName>
</protein>
<keyword evidence="6 9" id="KW-0472">Membrane</keyword>
<evidence type="ECO:0000256" key="3">
    <source>
        <dbReference type="ARBA" id="ARBA00022448"/>
    </source>
</evidence>
<feature type="signal peptide" evidence="10">
    <location>
        <begin position="1"/>
        <end position="16"/>
    </location>
</feature>
<dbReference type="PANTHER" id="PTHR43243">
    <property type="entry name" value="INNER MEMBRANE TRANSPORTER YGJI-RELATED"/>
    <property type="match status" value="1"/>
</dbReference>
<dbReference type="RefSeq" id="XP_019647036.1">
    <property type="nucleotide sequence ID" value="XM_019791477.1"/>
</dbReference>
<dbReference type="InterPro" id="IPR029485">
    <property type="entry name" value="CAT_C"/>
</dbReference>
<name>A0A6P5AY50_BRABE</name>
<dbReference type="Pfam" id="PF13906">
    <property type="entry name" value="AA_permease_C"/>
    <property type="match status" value="1"/>
</dbReference>
<keyword evidence="10" id="KW-0732">Signal</keyword>